<organism evidence="3 4">
    <name type="scientific">Adiantum capillus-veneris</name>
    <name type="common">Maidenhair fern</name>
    <dbReference type="NCBI Taxonomy" id="13818"/>
    <lineage>
        <taxon>Eukaryota</taxon>
        <taxon>Viridiplantae</taxon>
        <taxon>Streptophyta</taxon>
        <taxon>Embryophyta</taxon>
        <taxon>Tracheophyta</taxon>
        <taxon>Polypodiopsida</taxon>
        <taxon>Polypodiidae</taxon>
        <taxon>Polypodiales</taxon>
        <taxon>Pteridineae</taxon>
        <taxon>Pteridaceae</taxon>
        <taxon>Vittarioideae</taxon>
        <taxon>Adiantum</taxon>
    </lineage>
</organism>
<dbReference type="AlphaFoldDB" id="A0A9D4Z9A2"/>
<evidence type="ECO:0000256" key="1">
    <source>
        <dbReference type="SAM" id="MobiDB-lite"/>
    </source>
</evidence>
<dbReference type="Proteomes" id="UP000886520">
    <property type="component" value="Chromosome 19"/>
</dbReference>
<dbReference type="InterPro" id="IPR032675">
    <property type="entry name" value="LRR_dom_sf"/>
</dbReference>
<sequence>MMCSENVTTASHFSFGSELGSRVGFLSGIPEAHIDSAKLLQLGDGSCGSGVPVGLPTLPIYQILEALHGKQRKWQLEGAFPAQAVAPLECKSSLVFADKHWHAVRVDASVTHRQKHAKVAACSVHRFSRDIIDTLPDELLCHIFHFLGTARDRVACSSVSKRWLMLQSHMPRGSFEHEDNGASSVETESRTQEEGGCGASDKDDCDEGGVQQRRRGGDLSRCLVGRKASDVRLAAIALGIESRGGLGKLCIRGGSSATGLEVSVTDVGLSAIGSWCSGLRGLSLWNCPYITDKGLSAIGKGCPLLEKIDLYKCPLLGDTGLQVIAKSCPGLSSLSLDECEKVGDNALVTFAEHCPNLTTLNVQNCPLMSNYGIRKAVSSLKRLTKLKLAGLNVTDESLIAIGSMARVLIWLTLHNLDQVTADGFALFGKAVGMQSLKHLHISNCRNFTDYALAMVGNHCRSLRDLSLHKCEQVSDKGLVFIMKVASCLQVLHLEKCNLITGTGLVAALSGRGKGLRELQVKKCEGIKQVQAICPYIPSGTSLESICLADCPGVSDVLVALVGLLSPEAASIDFSGLTDITDDGLLAFLCGSRKLTTLKLSGCANVTDRAISAITQQCGQNLRTLILDGCKLLSDKTLTAISSHCPFLEDLDVSECTISDTGLKVLVDDAGQMLTSLNFSGCGGISDRILPSIYKNCDSLLDLNIKNCAGFSENGISRFQSRMWNCTVLY</sequence>
<feature type="region of interest" description="Disordered" evidence="1">
    <location>
        <begin position="174"/>
        <end position="213"/>
    </location>
</feature>
<dbReference type="GO" id="GO:0019005">
    <property type="term" value="C:SCF ubiquitin ligase complex"/>
    <property type="evidence" value="ECO:0007669"/>
    <property type="project" value="TreeGrafter"/>
</dbReference>
<evidence type="ECO:0000259" key="2">
    <source>
        <dbReference type="SMART" id="SM00256"/>
    </source>
</evidence>
<gene>
    <name evidence="3" type="ORF">GOP47_0020255</name>
</gene>
<keyword evidence="4" id="KW-1185">Reference proteome</keyword>
<dbReference type="EMBL" id="JABFUD020000019">
    <property type="protein sequence ID" value="KAI5065560.1"/>
    <property type="molecule type" value="Genomic_DNA"/>
</dbReference>
<proteinExistence type="predicted"/>
<dbReference type="Gene3D" id="3.80.10.10">
    <property type="entry name" value="Ribonuclease Inhibitor"/>
    <property type="match status" value="4"/>
</dbReference>
<dbReference type="SUPFAM" id="SSF81383">
    <property type="entry name" value="F-box domain"/>
    <property type="match status" value="1"/>
</dbReference>
<dbReference type="InterPro" id="IPR057207">
    <property type="entry name" value="FBXL15_LRR"/>
</dbReference>
<dbReference type="GO" id="GO:0031146">
    <property type="term" value="P:SCF-dependent proteasomal ubiquitin-dependent protein catabolic process"/>
    <property type="evidence" value="ECO:0007669"/>
    <property type="project" value="TreeGrafter"/>
</dbReference>
<dbReference type="SMART" id="SM00367">
    <property type="entry name" value="LRR_CC"/>
    <property type="match status" value="14"/>
</dbReference>
<feature type="domain" description="F-box" evidence="2">
    <location>
        <begin position="135"/>
        <end position="176"/>
    </location>
</feature>
<accession>A0A9D4Z9A2</accession>
<protein>
    <recommendedName>
        <fullName evidence="2">F-box domain-containing protein</fullName>
    </recommendedName>
</protein>
<dbReference type="InterPro" id="IPR006553">
    <property type="entry name" value="Leu-rich_rpt_Cys-con_subtyp"/>
</dbReference>
<evidence type="ECO:0000313" key="4">
    <source>
        <dbReference type="Proteomes" id="UP000886520"/>
    </source>
</evidence>
<dbReference type="InterPro" id="IPR036047">
    <property type="entry name" value="F-box-like_dom_sf"/>
</dbReference>
<dbReference type="Gene3D" id="1.20.1280.50">
    <property type="match status" value="1"/>
</dbReference>
<dbReference type="CDD" id="cd22159">
    <property type="entry name" value="F-box_AtTIR1-like"/>
    <property type="match status" value="1"/>
</dbReference>
<evidence type="ECO:0000313" key="3">
    <source>
        <dbReference type="EMBL" id="KAI5065560.1"/>
    </source>
</evidence>
<dbReference type="Pfam" id="PF12937">
    <property type="entry name" value="F-box-like"/>
    <property type="match status" value="1"/>
</dbReference>
<reference evidence="3" key="1">
    <citation type="submission" date="2021-01" db="EMBL/GenBank/DDBJ databases">
        <title>Adiantum capillus-veneris genome.</title>
        <authorList>
            <person name="Fang Y."/>
            <person name="Liao Q."/>
        </authorList>
    </citation>
    <scope>NUCLEOTIDE SEQUENCE</scope>
    <source>
        <strain evidence="3">H3</strain>
        <tissue evidence="3">Leaf</tissue>
    </source>
</reference>
<dbReference type="Pfam" id="PF25372">
    <property type="entry name" value="DUF7885"/>
    <property type="match status" value="3"/>
</dbReference>
<name>A0A9D4Z9A2_ADICA</name>
<dbReference type="OrthoDB" id="550575at2759"/>
<comment type="caution">
    <text evidence="3">The sequence shown here is derived from an EMBL/GenBank/DDBJ whole genome shotgun (WGS) entry which is preliminary data.</text>
</comment>
<dbReference type="SMART" id="SM00256">
    <property type="entry name" value="FBOX"/>
    <property type="match status" value="1"/>
</dbReference>
<dbReference type="InterPro" id="IPR001810">
    <property type="entry name" value="F-box_dom"/>
</dbReference>
<dbReference type="PANTHER" id="PTHR13318">
    <property type="entry name" value="PARTNER OF PAIRED, ISOFORM B-RELATED"/>
    <property type="match status" value="1"/>
</dbReference>
<dbReference type="SUPFAM" id="SSF52047">
    <property type="entry name" value="RNI-like"/>
    <property type="match status" value="2"/>
</dbReference>